<protein>
    <submittedName>
        <fullName evidence="2">HD domain-containing phosphohydrolase</fullName>
    </submittedName>
</protein>
<dbReference type="SUPFAM" id="SSF109604">
    <property type="entry name" value="HD-domain/PDEase-like"/>
    <property type="match status" value="1"/>
</dbReference>
<dbReference type="PROSITE" id="PS51832">
    <property type="entry name" value="HD_GYP"/>
    <property type="match status" value="1"/>
</dbReference>
<dbReference type="Proteomes" id="UP001371218">
    <property type="component" value="Unassembled WGS sequence"/>
</dbReference>
<organism evidence="2 3">
    <name type="scientific">Ideonella lacteola</name>
    <dbReference type="NCBI Taxonomy" id="2984193"/>
    <lineage>
        <taxon>Bacteria</taxon>
        <taxon>Pseudomonadati</taxon>
        <taxon>Pseudomonadota</taxon>
        <taxon>Betaproteobacteria</taxon>
        <taxon>Burkholderiales</taxon>
        <taxon>Sphaerotilaceae</taxon>
        <taxon>Ideonella</taxon>
    </lineage>
</organism>
<proteinExistence type="predicted"/>
<dbReference type="EMBL" id="JBBUTG010000029">
    <property type="protein sequence ID" value="MEK8034449.1"/>
    <property type="molecule type" value="Genomic_DNA"/>
</dbReference>
<gene>
    <name evidence="2" type="ORF">AACH06_26775</name>
</gene>
<feature type="domain" description="HD-GYP" evidence="1">
    <location>
        <begin position="102"/>
        <end position="304"/>
    </location>
</feature>
<sequence length="431" mass="46789">MTEAVEVNHHYLDRVVALSENSGVEASEDIIAGNGMKLLAKGARIDARAKERLLEYKLTKPLESMMRVVEGVGSRKIDRVAESLIDRHPLLSRLCGAATGKLLTTSLRDLILTPQVDSLLSLYASQGPSKLDHAVGISLLSAAMGNEIANGPPMDLMLMSGLLHDVGELYIDPAILSAGGAQLSPQQWKHVAAHPIVGSRVLKDMPGAGPKVAQAVLHHHERLDGFGYPAGLRADALPMAGQVLAMAEMLMGLLEAGQHHAERAEVAVKLIPGEFNRALLDKVATAAHAESKNPKRPANGHAELESSISELTERVTAVYGALLRFRQHRDTIQAQLATASAPLQTLLQHALERCHRICMAFSSTGLDSHRPEQLTAELADLDRTVQLEVSLVLRELQWRLWELQREMALRSEQLAPGDSAVVKQFIHITTA</sequence>
<reference evidence="2 3" key="1">
    <citation type="submission" date="2024-04" db="EMBL/GenBank/DDBJ databases">
        <title>Novel species of the genus Ideonella isolated from streams.</title>
        <authorList>
            <person name="Lu H."/>
        </authorList>
    </citation>
    <scope>NUCLEOTIDE SEQUENCE [LARGE SCALE GENOMIC DNA]</scope>
    <source>
        <strain evidence="2 3">DXS29W</strain>
    </source>
</reference>
<comment type="caution">
    <text evidence="2">The sequence shown here is derived from an EMBL/GenBank/DDBJ whole genome shotgun (WGS) entry which is preliminary data.</text>
</comment>
<dbReference type="PANTHER" id="PTHR43155:SF2">
    <property type="entry name" value="CYCLIC DI-GMP PHOSPHODIESTERASE PA4108"/>
    <property type="match status" value="1"/>
</dbReference>
<dbReference type="CDD" id="cd00077">
    <property type="entry name" value="HDc"/>
    <property type="match status" value="1"/>
</dbReference>
<name>A0ABU9BWT9_9BURK</name>
<dbReference type="RefSeq" id="WP_341428878.1">
    <property type="nucleotide sequence ID" value="NZ_JBBUTG010000029.1"/>
</dbReference>
<dbReference type="PANTHER" id="PTHR43155">
    <property type="entry name" value="CYCLIC DI-GMP PHOSPHODIESTERASE PA4108-RELATED"/>
    <property type="match status" value="1"/>
</dbReference>
<dbReference type="InterPro" id="IPR037522">
    <property type="entry name" value="HD_GYP_dom"/>
</dbReference>
<accession>A0ABU9BWT9</accession>
<dbReference type="InterPro" id="IPR003607">
    <property type="entry name" value="HD/PDEase_dom"/>
</dbReference>
<evidence type="ECO:0000259" key="1">
    <source>
        <dbReference type="PROSITE" id="PS51832"/>
    </source>
</evidence>
<keyword evidence="3" id="KW-1185">Reference proteome</keyword>
<dbReference type="Gene3D" id="1.10.3210.10">
    <property type="entry name" value="Hypothetical protein af1432"/>
    <property type="match status" value="1"/>
</dbReference>
<evidence type="ECO:0000313" key="2">
    <source>
        <dbReference type="EMBL" id="MEK8034449.1"/>
    </source>
</evidence>
<evidence type="ECO:0000313" key="3">
    <source>
        <dbReference type="Proteomes" id="UP001371218"/>
    </source>
</evidence>
<dbReference type="Pfam" id="PF13487">
    <property type="entry name" value="HD_5"/>
    <property type="match status" value="1"/>
</dbReference>